<comment type="caution">
    <text evidence="2">The sequence shown here is derived from an EMBL/GenBank/DDBJ whole genome shotgun (WGS) entry which is preliminary data.</text>
</comment>
<dbReference type="InterPro" id="IPR032179">
    <property type="entry name" value="Cry22Aa_Ig-like"/>
</dbReference>
<gene>
    <name evidence="2" type="ORF">G0Q06_11855</name>
</gene>
<evidence type="ECO:0000259" key="1">
    <source>
        <dbReference type="Pfam" id="PF16403"/>
    </source>
</evidence>
<reference evidence="2 3" key="1">
    <citation type="submission" date="2020-02" db="EMBL/GenBank/DDBJ databases">
        <title>Albibacoteraceae fam. nov., the first described family within the subdivision 4 Verrucomicrobia.</title>
        <authorList>
            <person name="Xi F."/>
        </authorList>
    </citation>
    <scope>NUCLEOTIDE SEQUENCE [LARGE SCALE GENOMIC DNA]</scope>
    <source>
        <strain evidence="2 3">CK1056</strain>
    </source>
</reference>
<evidence type="ECO:0000313" key="2">
    <source>
        <dbReference type="EMBL" id="NDV63149.1"/>
    </source>
</evidence>
<dbReference type="RefSeq" id="WP_163966253.1">
    <property type="nucleotide sequence ID" value="NZ_JAAGNX010000003.1"/>
</dbReference>
<dbReference type="Pfam" id="PF16403">
    <property type="entry name" value="Bact_surface_Ig-like"/>
    <property type="match status" value="1"/>
</dbReference>
<proteinExistence type="predicted"/>
<dbReference type="InterPro" id="IPR013783">
    <property type="entry name" value="Ig-like_fold"/>
</dbReference>
<evidence type="ECO:0000313" key="3">
    <source>
        <dbReference type="Proteomes" id="UP000478417"/>
    </source>
</evidence>
<dbReference type="EMBL" id="JAAGNX010000003">
    <property type="protein sequence ID" value="NDV63149.1"/>
    <property type="molecule type" value="Genomic_DNA"/>
</dbReference>
<keyword evidence="3" id="KW-1185">Reference proteome</keyword>
<name>A0A6B2M4I9_9BACT</name>
<protein>
    <submittedName>
        <fullName evidence="2">DUF5011 domain-containing protein</fullName>
    </submittedName>
</protein>
<feature type="domain" description="Pesticidal crystal protein Cry22Aa Ig-like" evidence="1">
    <location>
        <begin position="499"/>
        <end position="555"/>
    </location>
</feature>
<sequence length="772" mass="83414">MNPANRQLNWFTLLLCVVIGPLTFAQSVITQAEYFIGADPGEGNGTPLTLEGTGPLSSGISSISVPVALPAGTHDVNIRVMDSLGRWSTPLIRRFTVYPGDYTYPGNGEATVTNVVAAEYFIGGDPGPGAGIPMTIASTNGPAADLEDIVIDANLVDGTYEVGVRVQDSLGRWSTPALRRFTIYDGAFTHAGTVGDPIAPPMVAAEYFVDSDPGRGAGTPIALTETDGVAVTIASATIPADLSQGTHTVYLRVQDETGRWSRPMMRRYNLFPYAPIQAIEDSETGQPDREIPVNQVHVIEVGNSYSCDQSFTVFVGNQELTIAPRPFETPKSFFDRLLLAINQDPVLGLLVTAERTGNTQLTLSAIVPGLHPDNWIDTSVNLTSYLLTPGNIGSAERKIVAAEYFLDHEGPGGTGIPLAINTDFSGNASTFPDFSLGTTTLRPGSHSVGIRFQNAAGEWGAPIYRRFSIFSLENPTDTIGPEITLIGGTQIDWPLHQVPFVEPGFSASDNLEGDLTSEVLVLGSVNPEVPADYILQYIVSDLSGNVTTVERTVSVVYSGTPSITGTGTLTYTDPPSTIDLFIDLQASEPEFGDLSHSIELVTTNIDWFTPGSYQAEFHVQDPAGNTSTFLRTINLLENAVFYPSYEIWINGYGALYGALPEELLPGANPDGDNLLNFQEWEADTNPFDAYSTLVLDLERNGGFDLLAFHGQHRITYQLKVSTDLTNWSALGSPIFFEENCLMLMDRPLAGEGPAQFYRLDYVPRQPVFPEAP</sequence>
<dbReference type="Gene3D" id="2.60.40.10">
    <property type="entry name" value="Immunoglobulins"/>
    <property type="match status" value="2"/>
</dbReference>
<dbReference type="Proteomes" id="UP000478417">
    <property type="component" value="Unassembled WGS sequence"/>
</dbReference>
<dbReference type="AlphaFoldDB" id="A0A6B2M4I9"/>
<accession>A0A6B2M4I9</accession>
<organism evidence="2 3">
    <name type="scientific">Oceanipulchritudo coccoides</name>
    <dbReference type="NCBI Taxonomy" id="2706888"/>
    <lineage>
        <taxon>Bacteria</taxon>
        <taxon>Pseudomonadati</taxon>
        <taxon>Verrucomicrobiota</taxon>
        <taxon>Opitutia</taxon>
        <taxon>Puniceicoccales</taxon>
        <taxon>Oceanipulchritudinaceae</taxon>
        <taxon>Oceanipulchritudo</taxon>
    </lineage>
</organism>